<organism evidence="1 2">
    <name type="scientific">Jimgerdemannia flammicorona</name>
    <dbReference type="NCBI Taxonomy" id="994334"/>
    <lineage>
        <taxon>Eukaryota</taxon>
        <taxon>Fungi</taxon>
        <taxon>Fungi incertae sedis</taxon>
        <taxon>Mucoromycota</taxon>
        <taxon>Mucoromycotina</taxon>
        <taxon>Endogonomycetes</taxon>
        <taxon>Endogonales</taxon>
        <taxon>Endogonaceae</taxon>
        <taxon>Jimgerdemannia</taxon>
    </lineage>
</organism>
<keyword evidence="2" id="KW-1185">Reference proteome</keyword>
<proteinExistence type="predicted"/>
<dbReference type="Proteomes" id="UP000268093">
    <property type="component" value="Unassembled WGS sequence"/>
</dbReference>
<name>A0A433D858_9FUNG</name>
<protein>
    <submittedName>
        <fullName evidence="1">Uncharacterized protein</fullName>
    </submittedName>
</protein>
<evidence type="ECO:0000313" key="2">
    <source>
        <dbReference type="Proteomes" id="UP000268093"/>
    </source>
</evidence>
<gene>
    <name evidence="1" type="ORF">BC936DRAFT_146182</name>
</gene>
<comment type="caution">
    <text evidence="1">The sequence shown here is derived from an EMBL/GenBank/DDBJ whole genome shotgun (WGS) entry which is preliminary data.</text>
</comment>
<sequence length="87" mass="9882">MSVNHLNKSMSRWFVREIFPRYSSHSQDPTRTSHHPFCNIDQRLQVSVCLVELARCELGVMIGIDALVAELLSELVNAVEATNDELL</sequence>
<accession>A0A433D858</accession>
<reference evidence="1 2" key="1">
    <citation type="journal article" date="2018" name="New Phytol.">
        <title>Phylogenomics of Endogonaceae and evolution of mycorrhizas within Mucoromycota.</title>
        <authorList>
            <person name="Chang Y."/>
            <person name="Desiro A."/>
            <person name="Na H."/>
            <person name="Sandor L."/>
            <person name="Lipzen A."/>
            <person name="Clum A."/>
            <person name="Barry K."/>
            <person name="Grigoriev I.V."/>
            <person name="Martin F.M."/>
            <person name="Stajich J.E."/>
            <person name="Smith M.E."/>
            <person name="Bonito G."/>
            <person name="Spatafora J.W."/>
        </authorList>
    </citation>
    <scope>NUCLEOTIDE SEQUENCE [LARGE SCALE GENOMIC DNA]</scope>
    <source>
        <strain evidence="1 2">GMNB39</strain>
    </source>
</reference>
<evidence type="ECO:0000313" key="1">
    <source>
        <dbReference type="EMBL" id="RUP47057.1"/>
    </source>
</evidence>
<dbReference type="EMBL" id="RBNI01005007">
    <property type="protein sequence ID" value="RUP47057.1"/>
    <property type="molecule type" value="Genomic_DNA"/>
</dbReference>